<protein>
    <submittedName>
        <fullName evidence="1">Uncharacterized protein</fullName>
    </submittedName>
</protein>
<evidence type="ECO:0000313" key="2">
    <source>
        <dbReference type="Proteomes" id="UP000441102"/>
    </source>
</evidence>
<dbReference type="AlphaFoldDB" id="A0A6I0DMJ7"/>
<proteinExistence type="predicted"/>
<dbReference type="InterPro" id="IPR038116">
    <property type="entry name" value="TrpR-like_sf"/>
</dbReference>
<comment type="caution">
    <text evidence="1">The sequence shown here is derived from an EMBL/GenBank/DDBJ whole genome shotgun (WGS) entry which is preliminary data.</text>
</comment>
<name>A0A6I0DMJ7_BRUAN</name>
<dbReference type="EMBL" id="WBWX01000003">
    <property type="protein sequence ID" value="KAB2798953.1"/>
    <property type="molecule type" value="Genomic_DNA"/>
</dbReference>
<dbReference type="Gene3D" id="1.10.1270.10">
    <property type="entry name" value="TrpR-like"/>
    <property type="match status" value="1"/>
</dbReference>
<organism evidence="1 2">
    <name type="scientific">Brucella anthropi</name>
    <name type="common">Ochrobactrum anthropi</name>
    <dbReference type="NCBI Taxonomy" id="529"/>
    <lineage>
        <taxon>Bacteria</taxon>
        <taxon>Pseudomonadati</taxon>
        <taxon>Pseudomonadota</taxon>
        <taxon>Alphaproteobacteria</taxon>
        <taxon>Hyphomicrobiales</taxon>
        <taxon>Brucellaceae</taxon>
        <taxon>Brucella/Ochrobactrum group</taxon>
        <taxon>Brucella</taxon>
    </lineage>
</organism>
<dbReference type="Proteomes" id="UP000441102">
    <property type="component" value="Unassembled WGS sequence"/>
</dbReference>
<dbReference type="RefSeq" id="WP_151576505.1">
    <property type="nucleotide sequence ID" value="NZ_WBWX01000003.1"/>
</dbReference>
<reference evidence="1 2" key="1">
    <citation type="submission" date="2019-09" db="EMBL/GenBank/DDBJ databases">
        <title>Taxonomic organization of the family Brucellaceae based on a phylogenomic approach.</title>
        <authorList>
            <person name="Leclercq S."/>
            <person name="Cloeckaert A."/>
            <person name="Zygmunt M.S."/>
        </authorList>
    </citation>
    <scope>NUCLEOTIDE SEQUENCE [LARGE SCALE GENOMIC DNA]</scope>
    <source>
        <strain evidence="1 2">CCUG 34461</strain>
    </source>
</reference>
<accession>A0A6I0DMJ7</accession>
<evidence type="ECO:0000313" key="1">
    <source>
        <dbReference type="EMBL" id="KAB2798953.1"/>
    </source>
</evidence>
<sequence>MTPEERKELSAKVIKLRSDGHRVKDIAETLGLSRATVTLLSNMDRYEEVLQRTRAHQTALRKARKSRDALPVSDTTLERRREFEARLAEIPEDRRSKTGRAFGDPVFERSALFEKLKEQHTIPIRRVA</sequence>
<gene>
    <name evidence="1" type="ORF">F9L06_10135</name>
</gene>